<name>A0AAE0VMZ3_9BIVA</name>
<accession>A0AAE0VMZ3</accession>
<reference evidence="2" key="3">
    <citation type="submission" date="2023-05" db="EMBL/GenBank/DDBJ databases">
        <authorList>
            <person name="Smith C.H."/>
        </authorList>
    </citation>
    <scope>NUCLEOTIDE SEQUENCE</scope>
    <source>
        <strain evidence="2">CHS0354</strain>
        <tissue evidence="2">Mantle</tissue>
    </source>
</reference>
<evidence type="ECO:0000256" key="1">
    <source>
        <dbReference type="SAM" id="SignalP"/>
    </source>
</evidence>
<gene>
    <name evidence="2" type="ORF">CHS0354_039410</name>
</gene>
<reference evidence="2" key="2">
    <citation type="journal article" date="2021" name="Genome Biol. Evol.">
        <title>Developing a high-quality reference genome for a parasitic bivalve with doubly uniparental inheritance (Bivalvia: Unionida).</title>
        <authorList>
            <person name="Smith C.H."/>
        </authorList>
    </citation>
    <scope>NUCLEOTIDE SEQUENCE</scope>
    <source>
        <strain evidence="2">CHS0354</strain>
        <tissue evidence="2">Mantle</tissue>
    </source>
</reference>
<evidence type="ECO:0000313" key="3">
    <source>
        <dbReference type="Proteomes" id="UP001195483"/>
    </source>
</evidence>
<protein>
    <submittedName>
        <fullName evidence="2">Uncharacterized protein</fullName>
    </submittedName>
</protein>
<feature type="chain" id="PRO_5042115823" evidence="1">
    <location>
        <begin position="22"/>
        <end position="95"/>
    </location>
</feature>
<organism evidence="2 3">
    <name type="scientific">Potamilus streckersoni</name>
    <dbReference type="NCBI Taxonomy" id="2493646"/>
    <lineage>
        <taxon>Eukaryota</taxon>
        <taxon>Metazoa</taxon>
        <taxon>Spiralia</taxon>
        <taxon>Lophotrochozoa</taxon>
        <taxon>Mollusca</taxon>
        <taxon>Bivalvia</taxon>
        <taxon>Autobranchia</taxon>
        <taxon>Heteroconchia</taxon>
        <taxon>Palaeoheterodonta</taxon>
        <taxon>Unionida</taxon>
        <taxon>Unionoidea</taxon>
        <taxon>Unionidae</taxon>
        <taxon>Ambleminae</taxon>
        <taxon>Lampsilini</taxon>
        <taxon>Potamilus</taxon>
    </lineage>
</organism>
<evidence type="ECO:0000313" key="2">
    <source>
        <dbReference type="EMBL" id="KAK3583591.1"/>
    </source>
</evidence>
<dbReference type="Proteomes" id="UP001195483">
    <property type="component" value="Unassembled WGS sequence"/>
</dbReference>
<dbReference type="AlphaFoldDB" id="A0AAE0VMZ3"/>
<sequence>MLLYIIKLELAITAFLGKTVASISPNFNKDRTSVRSLDESRVYLNAMISIFGDDSMTAKMENSQMSLDEMTFINLKTQLKLSYSMEKEFSNVRTL</sequence>
<keyword evidence="3" id="KW-1185">Reference proteome</keyword>
<keyword evidence="1" id="KW-0732">Signal</keyword>
<feature type="signal peptide" evidence="1">
    <location>
        <begin position="1"/>
        <end position="21"/>
    </location>
</feature>
<comment type="caution">
    <text evidence="2">The sequence shown here is derived from an EMBL/GenBank/DDBJ whole genome shotgun (WGS) entry which is preliminary data.</text>
</comment>
<reference evidence="2" key="1">
    <citation type="journal article" date="2021" name="Genome Biol. Evol.">
        <title>A High-Quality Reference Genome for a Parasitic Bivalve with Doubly Uniparental Inheritance (Bivalvia: Unionida).</title>
        <authorList>
            <person name="Smith C.H."/>
        </authorList>
    </citation>
    <scope>NUCLEOTIDE SEQUENCE</scope>
    <source>
        <strain evidence="2">CHS0354</strain>
    </source>
</reference>
<proteinExistence type="predicted"/>
<dbReference type="EMBL" id="JAEAOA010002306">
    <property type="protein sequence ID" value="KAK3583591.1"/>
    <property type="molecule type" value="Genomic_DNA"/>
</dbReference>